<sequence length="298" mass="35594">MEHMNKKIIISYPERKSFFDKYNDIFYSNISISNISTSKHTYINNILISNIQYIISHIEFKGMKSPIIIEDGEFDRMENMVKYYYGIDIKIKNIMEAYEFYVTADKYLDNHLMEKFKEIINKYIDYYLSIEGSNHILKTVEDYLLDDISLINLSYKDYNVLGIINAISNKFINSYDDKKINYDISCNLFNDISKIVLIKYFNFLPISSSDILKERIPEDIYSKYLIFLYKDRNVIYYMNSSGEHKICKNRHDVIYGEGLFSIPREKVITYYHLFEFIIKLKMVARKGQDIKVDVQYLE</sequence>
<dbReference type="GeneID" id="35382222"/>
<dbReference type="RefSeq" id="YP_009448640.1">
    <property type="nucleotide sequence ID" value="NC_036594.1"/>
</dbReference>
<proteinExistence type="predicted"/>
<organism evidence="1">
    <name type="scientific">Orpheovirus IHUMI-LCC2</name>
    <dbReference type="NCBI Taxonomy" id="2023057"/>
    <lineage>
        <taxon>Viruses</taxon>
        <taxon>Varidnaviria</taxon>
        <taxon>Bamfordvirae</taxon>
        <taxon>Nucleocytoviricota</taxon>
        <taxon>Megaviricetes</taxon>
        <taxon>Pimascovirales</taxon>
        <taxon>Ocovirineae</taxon>
        <taxon>Orpheoviridae</taxon>
        <taxon>Alphaorpheovirus</taxon>
        <taxon>Alphaorpheovirus massiliense</taxon>
    </lineage>
</organism>
<accession>A0A2I2L484</accession>
<reference evidence="1" key="1">
    <citation type="submission" date="2017-08" db="EMBL/GenBank/DDBJ databases">
        <authorList>
            <consortium name="Urmite Genomes"/>
        </authorList>
    </citation>
    <scope>NUCLEOTIDE SEQUENCE [LARGE SCALE GENOMIC DNA]</scope>
    <source>
        <strain evidence="1">IHUMI-LCC2</strain>
    </source>
</reference>
<evidence type="ECO:0000313" key="1">
    <source>
        <dbReference type="EMBL" id="SNW62338.1"/>
    </source>
</evidence>
<dbReference type="Proteomes" id="UP000236316">
    <property type="component" value="Segment"/>
</dbReference>
<name>A0A2I2L484_9VIRU</name>
<protein>
    <submittedName>
        <fullName evidence="1">Uncharacterized protein</fullName>
    </submittedName>
</protein>
<evidence type="ECO:0000313" key="2">
    <source>
        <dbReference type="Proteomes" id="UP000236316"/>
    </source>
</evidence>
<gene>
    <name evidence="1" type="ORF">ORPV_434</name>
</gene>
<dbReference type="EMBL" id="LT906555">
    <property type="protein sequence ID" value="SNW62338.1"/>
    <property type="molecule type" value="Genomic_DNA"/>
</dbReference>
<dbReference type="KEGG" id="vg:35382222"/>
<keyword evidence="2" id="KW-1185">Reference proteome</keyword>